<dbReference type="SUPFAM" id="SSF55083">
    <property type="entry name" value="6-hydroxymethyl-7,8-dihydropterin pyrophosphokinase, HPPK"/>
    <property type="match status" value="1"/>
</dbReference>
<dbReference type="NCBIfam" id="TIGR01498">
    <property type="entry name" value="folK"/>
    <property type="match status" value="1"/>
</dbReference>
<feature type="domain" description="7,8-dihydro-6-hydroxymethylpterin-pyrophosphokinase" evidence="10">
    <location>
        <begin position="212"/>
        <end position="223"/>
    </location>
</feature>
<evidence type="ECO:0000256" key="5">
    <source>
        <dbReference type="ARBA" id="ARBA00022741"/>
    </source>
</evidence>
<comment type="similarity">
    <text evidence="3">In the N-terminal section; belongs to the DHNA family.</text>
</comment>
<dbReference type="GO" id="GO:0046654">
    <property type="term" value="P:tetrahydrofolate biosynthetic process"/>
    <property type="evidence" value="ECO:0007669"/>
    <property type="project" value="UniProtKB-UniRule"/>
</dbReference>
<dbReference type="InterPro" id="IPR006157">
    <property type="entry name" value="FolB_dom"/>
</dbReference>
<dbReference type="GO" id="GO:0005524">
    <property type="term" value="F:ATP binding"/>
    <property type="evidence" value="ECO:0007669"/>
    <property type="project" value="UniProtKB-KW"/>
</dbReference>
<evidence type="ECO:0000256" key="2">
    <source>
        <dbReference type="ARBA" id="ARBA00005051"/>
    </source>
</evidence>
<dbReference type="Proteomes" id="UP000255036">
    <property type="component" value="Unassembled WGS sequence"/>
</dbReference>
<sequence>MVSKTSLDQIKIKNLEVFAFHGVFEKERKNGQSFYVDATLYLDIHKAGETDDLSYSENYGEVCHFIHDFMRKNTFLLIESVAEKLAQSILLNFPLIQYLDLVIKKPQAPIGLPFENISISISRNWHIVYVALGSNIGDKETYIRNAIQSIKEHPLCKDIRVSQLIETDPYGVTEQDNFLNGVLEVKTLLSPEKLLKFLQTLEEEAQRVRMIHWGPRTLDLDIIFYDQIIYESENLIIPHPDMQNRTFVLQPLSELSVGQRHPVLNKTVKQILDELQKKI</sequence>
<proteinExistence type="inferred from homology"/>
<dbReference type="CDD" id="cd00534">
    <property type="entry name" value="DHNA_DHNTPE"/>
    <property type="match status" value="1"/>
</dbReference>
<comment type="catalytic activity">
    <reaction evidence="9">
        <text>7,8-dihydroneopterin = 6-hydroxymethyl-7,8-dihydropterin + glycolaldehyde</text>
        <dbReference type="Rhea" id="RHEA:10540"/>
        <dbReference type="ChEBI" id="CHEBI:17001"/>
        <dbReference type="ChEBI" id="CHEBI:17071"/>
        <dbReference type="ChEBI" id="CHEBI:44841"/>
        <dbReference type="EC" id="4.1.2.25"/>
    </reaction>
</comment>
<dbReference type="InterPro" id="IPR043133">
    <property type="entry name" value="GTP-CH-I_C/QueF"/>
</dbReference>
<keyword evidence="7" id="KW-0067">ATP-binding</keyword>
<reference evidence="11 12" key="1">
    <citation type="submission" date="2018-07" db="EMBL/GenBank/DDBJ databases">
        <title>Anaerosacharophilus polymeroproducens gen. nov. sp. nov., an anaerobic bacterium isolated from salt field.</title>
        <authorList>
            <person name="Kim W."/>
            <person name="Yang S.-H."/>
            <person name="Oh J."/>
            <person name="Lee J.-H."/>
            <person name="Kwon K.K."/>
        </authorList>
    </citation>
    <scope>NUCLEOTIDE SEQUENCE [LARGE SCALE GENOMIC DNA]</scope>
    <source>
        <strain evidence="11 12">MCWD5</strain>
    </source>
</reference>
<keyword evidence="8 9" id="KW-0289">Folate biosynthesis</keyword>
<dbReference type="EMBL" id="QRCT01000018">
    <property type="protein sequence ID" value="RDU23877.1"/>
    <property type="molecule type" value="Genomic_DNA"/>
</dbReference>
<keyword evidence="5" id="KW-0547">Nucleotide-binding</keyword>
<dbReference type="GO" id="GO:0003848">
    <property type="term" value="F:2-amino-4-hydroxy-6-hydroxymethyldihydropteridine diphosphokinase activity"/>
    <property type="evidence" value="ECO:0007669"/>
    <property type="project" value="UniProtKB-EC"/>
</dbReference>
<dbReference type="EC" id="4.1.2.25" evidence="9"/>
<keyword evidence="6 11" id="KW-0418">Kinase</keyword>
<comment type="similarity">
    <text evidence="9">Belongs to the DHNA family.</text>
</comment>
<keyword evidence="4 11" id="KW-0808">Transferase</keyword>
<comment type="caution">
    <text evidence="11">The sequence shown here is derived from an EMBL/GenBank/DDBJ whole genome shotgun (WGS) entry which is preliminary data.</text>
</comment>
<accession>A0A371AWC7</accession>
<dbReference type="PANTHER" id="PTHR43071">
    <property type="entry name" value="2-AMINO-4-HYDROXY-6-HYDROXYMETHYLDIHYDROPTERIDINE PYROPHOSPHOKINASE"/>
    <property type="match status" value="1"/>
</dbReference>
<dbReference type="InterPro" id="IPR006156">
    <property type="entry name" value="Dihydroneopterin_aldolase"/>
</dbReference>
<dbReference type="UniPathway" id="UPA00077">
    <property type="reaction ID" value="UER00154"/>
</dbReference>
<dbReference type="GO" id="GO:0004150">
    <property type="term" value="F:dihydroneopterin aldolase activity"/>
    <property type="evidence" value="ECO:0007669"/>
    <property type="project" value="UniProtKB-UniRule"/>
</dbReference>
<dbReference type="OrthoDB" id="9808041at2"/>
<evidence type="ECO:0000256" key="8">
    <source>
        <dbReference type="ARBA" id="ARBA00022909"/>
    </source>
</evidence>
<keyword evidence="9" id="KW-0456">Lyase</keyword>
<dbReference type="GO" id="GO:0046656">
    <property type="term" value="P:folic acid biosynthetic process"/>
    <property type="evidence" value="ECO:0007669"/>
    <property type="project" value="UniProtKB-UniRule"/>
</dbReference>
<comment type="catalytic activity">
    <reaction evidence="1">
        <text>6-hydroxymethyl-7,8-dihydropterin + ATP = (7,8-dihydropterin-6-yl)methyl diphosphate + AMP + H(+)</text>
        <dbReference type="Rhea" id="RHEA:11412"/>
        <dbReference type="ChEBI" id="CHEBI:15378"/>
        <dbReference type="ChEBI" id="CHEBI:30616"/>
        <dbReference type="ChEBI" id="CHEBI:44841"/>
        <dbReference type="ChEBI" id="CHEBI:72950"/>
        <dbReference type="ChEBI" id="CHEBI:456215"/>
        <dbReference type="EC" id="2.7.6.3"/>
    </reaction>
</comment>
<dbReference type="InterPro" id="IPR035907">
    <property type="entry name" value="Hppk_sf"/>
</dbReference>
<dbReference type="Gene3D" id="3.30.70.560">
    <property type="entry name" value="7,8-Dihydro-6-hydroxymethylpterin-pyrophosphokinase HPPK"/>
    <property type="match status" value="1"/>
</dbReference>
<organism evidence="11 12">
    <name type="scientific">Anaerosacchariphilus polymeriproducens</name>
    <dbReference type="NCBI Taxonomy" id="1812858"/>
    <lineage>
        <taxon>Bacteria</taxon>
        <taxon>Bacillati</taxon>
        <taxon>Bacillota</taxon>
        <taxon>Clostridia</taxon>
        <taxon>Lachnospirales</taxon>
        <taxon>Lachnospiraceae</taxon>
        <taxon>Anaerosacchariphilus</taxon>
    </lineage>
</organism>
<dbReference type="Gene3D" id="3.30.1130.10">
    <property type="match status" value="1"/>
</dbReference>
<comment type="pathway">
    <text evidence="9">Cofactor biosynthesis; tetrahydrofolate biosynthesis; 2-amino-4-hydroxy-6-hydroxymethyl-7,8-dihydropteridine diphosphate from 7,8-dihydroneopterin triphosphate: step 3/4.</text>
</comment>
<dbReference type="EC" id="2.7.6.3" evidence="9"/>
<dbReference type="GO" id="GO:0016301">
    <property type="term" value="F:kinase activity"/>
    <property type="evidence" value="ECO:0007669"/>
    <property type="project" value="UniProtKB-KW"/>
</dbReference>
<evidence type="ECO:0000256" key="4">
    <source>
        <dbReference type="ARBA" id="ARBA00022679"/>
    </source>
</evidence>
<evidence type="ECO:0000259" key="10">
    <source>
        <dbReference type="PROSITE" id="PS00794"/>
    </source>
</evidence>
<gene>
    <name evidence="11" type="primary">folK</name>
    <name evidence="11" type="ORF">DWV06_07280</name>
</gene>
<dbReference type="CDD" id="cd00483">
    <property type="entry name" value="HPPK"/>
    <property type="match status" value="1"/>
</dbReference>
<evidence type="ECO:0000313" key="12">
    <source>
        <dbReference type="Proteomes" id="UP000255036"/>
    </source>
</evidence>
<dbReference type="PROSITE" id="PS00794">
    <property type="entry name" value="HPPK"/>
    <property type="match status" value="1"/>
</dbReference>
<evidence type="ECO:0000256" key="3">
    <source>
        <dbReference type="ARBA" id="ARBA00009640"/>
    </source>
</evidence>
<evidence type="ECO:0000256" key="1">
    <source>
        <dbReference type="ARBA" id="ARBA00000198"/>
    </source>
</evidence>
<dbReference type="PANTHER" id="PTHR43071:SF1">
    <property type="entry name" value="2-AMINO-4-HYDROXY-6-HYDROXYMETHYLDIHYDROPTERIDINE PYROPHOSPHOKINASE"/>
    <property type="match status" value="1"/>
</dbReference>
<dbReference type="Pfam" id="PF01288">
    <property type="entry name" value="HPPK"/>
    <property type="match status" value="1"/>
</dbReference>
<dbReference type="SUPFAM" id="SSF55620">
    <property type="entry name" value="Tetrahydrobiopterin biosynthesis enzymes-like"/>
    <property type="match status" value="1"/>
</dbReference>
<evidence type="ECO:0000256" key="7">
    <source>
        <dbReference type="ARBA" id="ARBA00022840"/>
    </source>
</evidence>
<dbReference type="InterPro" id="IPR000550">
    <property type="entry name" value="Hppk"/>
</dbReference>
<evidence type="ECO:0000313" key="11">
    <source>
        <dbReference type="EMBL" id="RDU23877.1"/>
    </source>
</evidence>
<dbReference type="AlphaFoldDB" id="A0A371AWC7"/>
<protein>
    <recommendedName>
        <fullName evidence="9">Bifunctional folate synthesis protein</fullName>
    </recommendedName>
    <domain>
        <recommendedName>
            <fullName evidence="9">Dihydroneopterin aldolase</fullName>
            <shortName evidence="9">DHNA</shortName>
            <ecNumber evidence="9">4.1.2.25</ecNumber>
        </recommendedName>
        <alternativeName>
            <fullName evidence="9">7,8-dihydroneopterin aldolase</fullName>
        </alternativeName>
    </domain>
    <domain>
        <recommendedName>
            <fullName evidence="9">2-amino-4-hydroxy-6-hydroxymethyldihydropteridine pyrophosphokinase</fullName>
            <ecNumber evidence="9">2.7.6.3</ecNumber>
        </recommendedName>
        <alternativeName>
            <fullName evidence="9">6-hydroxymethyl-7,8-dihydropterin pyrophosphokinase</fullName>
            <shortName evidence="9">PPPK</shortName>
        </alternativeName>
        <alternativeName>
            <fullName evidence="9">7,8-dihydro-6-hydroxymethylpterin pyrophosphokinase</fullName>
            <shortName evidence="9">HPPK</shortName>
        </alternativeName>
    </domain>
</protein>
<dbReference type="NCBIfam" id="TIGR00526">
    <property type="entry name" value="folB_dom"/>
    <property type="match status" value="1"/>
</dbReference>
<evidence type="ECO:0000256" key="9">
    <source>
        <dbReference type="RuleBase" id="RU362079"/>
    </source>
</evidence>
<dbReference type="RefSeq" id="WP_115481531.1">
    <property type="nucleotide sequence ID" value="NZ_QRCT01000018.1"/>
</dbReference>
<name>A0A371AWC7_9FIRM</name>
<dbReference type="Pfam" id="PF02152">
    <property type="entry name" value="FolB"/>
    <property type="match status" value="1"/>
</dbReference>
<comment type="pathway">
    <text evidence="2">Cofactor biosynthesis; tetrahydrofolate biosynthesis; 2-amino-4-hydroxy-6-hydroxymethyl-7,8-dihydropteridine diphosphate from 7,8-dihydroneopterin triphosphate: step 4/4.</text>
</comment>
<evidence type="ECO:0000256" key="6">
    <source>
        <dbReference type="ARBA" id="ARBA00022777"/>
    </source>
</evidence>
<comment type="function">
    <text evidence="9">Catalyzes the conversion of 7,8-dihydroneopterin to 6-hydroxymethyl-7,8-dihydropterin.</text>
</comment>
<dbReference type="SMART" id="SM00905">
    <property type="entry name" value="FolB"/>
    <property type="match status" value="1"/>
</dbReference>
<keyword evidence="12" id="KW-1185">Reference proteome</keyword>
<dbReference type="NCBIfam" id="TIGR00525">
    <property type="entry name" value="folB"/>
    <property type="match status" value="1"/>
</dbReference>